<dbReference type="AlphaFoldDB" id="A0A1I3WFK4"/>
<organism evidence="1 2">
    <name type="scientific">Streptosporangium canum</name>
    <dbReference type="NCBI Taxonomy" id="324952"/>
    <lineage>
        <taxon>Bacteria</taxon>
        <taxon>Bacillati</taxon>
        <taxon>Actinomycetota</taxon>
        <taxon>Actinomycetes</taxon>
        <taxon>Streptosporangiales</taxon>
        <taxon>Streptosporangiaceae</taxon>
        <taxon>Streptosporangium</taxon>
    </lineage>
</organism>
<dbReference type="Proteomes" id="UP000199111">
    <property type="component" value="Unassembled WGS sequence"/>
</dbReference>
<protein>
    <submittedName>
        <fullName evidence="1">Uncharacterized protein</fullName>
    </submittedName>
</protein>
<keyword evidence="2" id="KW-1185">Reference proteome</keyword>
<evidence type="ECO:0000313" key="2">
    <source>
        <dbReference type="Proteomes" id="UP000199111"/>
    </source>
</evidence>
<accession>A0A1I3WFK4</accession>
<dbReference type="RefSeq" id="WP_093889059.1">
    <property type="nucleotide sequence ID" value="NZ_FOQY01000016.1"/>
</dbReference>
<dbReference type="GeneID" id="96300349"/>
<name>A0A1I3WFK4_9ACTN</name>
<proteinExistence type="predicted"/>
<reference evidence="2" key="1">
    <citation type="submission" date="2016-10" db="EMBL/GenBank/DDBJ databases">
        <authorList>
            <person name="Varghese N."/>
            <person name="Submissions S."/>
        </authorList>
    </citation>
    <scope>NUCLEOTIDE SEQUENCE [LARGE SCALE GENOMIC DNA]</scope>
    <source>
        <strain evidence="2">CGMCC 4.2126</strain>
    </source>
</reference>
<evidence type="ECO:0000313" key="1">
    <source>
        <dbReference type="EMBL" id="SFK05587.1"/>
    </source>
</evidence>
<sequence>MAEASLTSTDVEREANRLLFRIVHEVAVGHAGADVSQVVAVLRRRLVNVPGLDGHGLRRIAEEISVGRDPSGL</sequence>
<gene>
    <name evidence="1" type="ORF">SAMN05216275_11683</name>
</gene>
<dbReference type="EMBL" id="FOQY01000016">
    <property type="protein sequence ID" value="SFK05587.1"/>
    <property type="molecule type" value="Genomic_DNA"/>
</dbReference>